<sequence length="191" mass="21481">MQMSESTPWLNAMRDTVVSYRRMIDGSVAQLTDAELHMRPENGANSVAIILRHLGGNLRSRWTDFLTTDGEKPDRNRDAEFVDWTGDRQSLIEHFDRGWSALVSAIDSIDAENIGQTIFVRGEAHTVAQALTRSLTHVTYHVGQIVLVARLVHEGEWRWLTIAPGLSSFHNHRTWGTKASRSVFADADDGK</sequence>
<protein>
    <submittedName>
        <fullName evidence="1">Protein containing DUF1572</fullName>
    </submittedName>
</protein>
<reference evidence="1 2" key="1">
    <citation type="journal article" date="2013" name="Mar. Genomics">
        <title>Expression of sulfatases in Rhodopirellula baltica and the diversity of sulfatases in the genus Rhodopirellula.</title>
        <authorList>
            <person name="Wegner C.E."/>
            <person name="Richter-Heitmann T."/>
            <person name="Klindworth A."/>
            <person name="Klockow C."/>
            <person name="Richter M."/>
            <person name="Achstetter T."/>
            <person name="Glockner F.O."/>
            <person name="Harder J."/>
        </authorList>
    </citation>
    <scope>NUCLEOTIDE SEQUENCE [LARGE SCALE GENOMIC DNA]</scope>
    <source>
        <strain evidence="1 2">SWK14</strain>
    </source>
</reference>
<evidence type="ECO:0000313" key="1">
    <source>
        <dbReference type="EMBL" id="ELP29755.1"/>
    </source>
</evidence>
<proteinExistence type="predicted"/>
<dbReference type="PATRIC" id="fig|993516.3.peg.6737"/>
<dbReference type="AlphaFoldDB" id="L7C7F1"/>
<organism evidence="1 2">
    <name type="scientific">Rhodopirellula baltica SWK14</name>
    <dbReference type="NCBI Taxonomy" id="993516"/>
    <lineage>
        <taxon>Bacteria</taxon>
        <taxon>Pseudomonadati</taxon>
        <taxon>Planctomycetota</taxon>
        <taxon>Planctomycetia</taxon>
        <taxon>Pirellulales</taxon>
        <taxon>Pirellulaceae</taxon>
        <taxon>Rhodopirellula</taxon>
    </lineage>
</organism>
<evidence type="ECO:0000313" key="2">
    <source>
        <dbReference type="Proteomes" id="UP000010959"/>
    </source>
</evidence>
<gene>
    <name evidence="1" type="ORF">RBSWK_06283</name>
</gene>
<dbReference type="Proteomes" id="UP000010959">
    <property type="component" value="Unassembled WGS sequence"/>
</dbReference>
<dbReference type="Pfam" id="PF07609">
    <property type="entry name" value="DUF1572"/>
    <property type="match status" value="1"/>
</dbReference>
<comment type="caution">
    <text evidence="1">The sequence shown here is derived from an EMBL/GenBank/DDBJ whole genome shotgun (WGS) entry which is preliminary data.</text>
</comment>
<dbReference type="InterPro" id="IPR011466">
    <property type="entry name" value="DUF1572"/>
</dbReference>
<dbReference type="SUPFAM" id="SSF109854">
    <property type="entry name" value="DinB/YfiT-like putative metalloenzymes"/>
    <property type="match status" value="1"/>
</dbReference>
<accession>L7C7F1</accession>
<dbReference type="EMBL" id="AMWG01000181">
    <property type="protein sequence ID" value="ELP29755.1"/>
    <property type="molecule type" value="Genomic_DNA"/>
</dbReference>
<dbReference type="Gene3D" id="1.20.120.450">
    <property type="entry name" value="dinb family like domain"/>
    <property type="match status" value="1"/>
</dbReference>
<name>L7C7F1_RHOBT</name>
<dbReference type="InterPro" id="IPR034660">
    <property type="entry name" value="DinB/YfiT-like"/>
</dbReference>